<feature type="compositionally biased region" description="Basic and acidic residues" evidence="1">
    <location>
        <begin position="174"/>
        <end position="187"/>
    </location>
</feature>
<keyword evidence="2" id="KW-0812">Transmembrane</keyword>
<feature type="compositionally biased region" description="Low complexity" evidence="1">
    <location>
        <begin position="428"/>
        <end position="437"/>
    </location>
</feature>
<reference evidence="3" key="2">
    <citation type="submission" date="2013-10" db="EMBL/GenBank/DDBJ databases">
        <authorList>
            <person name="Aslett M."/>
        </authorList>
    </citation>
    <scope>NUCLEOTIDE SEQUENCE [LARGE SCALE GENOMIC DNA]</scope>
    <source>
        <strain evidence="3">Houghton</strain>
    </source>
</reference>
<reference evidence="3" key="1">
    <citation type="submission" date="2013-10" db="EMBL/GenBank/DDBJ databases">
        <title>Genomic analysis of the causative agents of coccidiosis in chickens.</title>
        <authorList>
            <person name="Reid A.J."/>
            <person name="Blake D."/>
            <person name="Billington K."/>
            <person name="Browne H."/>
            <person name="Dunn M."/>
            <person name="Hung S."/>
            <person name="Kawahara F."/>
            <person name="Miranda-Saavedra D."/>
            <person name="Mourier T."/>
            <person name="Nagra H."/>
            <person name="Otto T.D."/>
            <person name="Rawlings N."/>
            <person name="Sanchez A."/>
            <person name="Sanders M."/>
            <person name="Subramaniam C."/>
            <person name="Tay Y."/>
            <person name="Dear P."/>
            <person name="Doerig C."/>
            <person name="Gruber A."/>
            <person name="Parkinson J."/>
            <person name="Shirley M."/>
            <person name="Wan K.L."/>
            <person name="Berriman M."/>
            <person name="Tomley F."/>
            <person name="Pain A."/>
        </authorList>
    </citation>
    <scope>NUCLEOTIDE SEQUENCE [LARGE SCALE GENOMIC DNA]</scope>
    <source>
        <strain evidence="3">Houghton</strain>
    </source>
</reference>
<feature type="compositionally biased region" description="Basic and acidic residues" evidence="1">
    <location>
        <begin position="147"/>
        <end position="161"/>
    </location>
</feature>
<accession>U6LS26</accession>
<feature type="compositionally biased region" description="Low complexity" evidence="1">
    <location>
        <begin position="899"/>
        <end position="908"/>
    </location>
</feature>
<evidence type="ECO:0000256" key="1">
    <source>
        <dbReference type="SAM" id="MobiDB-lite"/>
    </source>
</evidence>
<evidence type="ECO:0000313" key="4">
    <source>
        <dbReference type="Proteomes" id="UP000030750"/>
    </source>
</evidence>
<feature type="compositionally biased region" description="Acidic residues" evidence="1">
    <location>
        <begin position="438"/>
        <end position="447"/>
    </location>
</feature>
<feature type="region of interest" description="Disordered" evidence="1">
    <location>
        <begin position="315"/>
        <end position="527"/>
    </location>
</feature>
<keyword evidence="4" id="KW-1185">Reference proteome</keyword>
<keyword evidence="2" id="KW-0472">Membrane</keyword>
<feature type="compositionally biased region" description="Acidic residues" evidence="1">
    <location>
        <begin position="162"/>
        <end position="173"/>
    </location>
</feature>
<dbReference type="EMBL" id="HG713218">
    <property type="protein sequence ID" value="CDJ52916.1"/>
    <property type="molecule type" value="Genomic_DNA"/>
</dbReference>
<feature type="region of interest" description="Disordered" evidence="1">
    <location>
        <begin position="953"/>
        <end position="981"/>
    </location>
</feature>
<feature type="compositionally biased region" description="Low complexity" evidence="1">
    <location>
        <begin position="394"/>
        <end position="406"/>
    </location>
</feature>
<proteinExistence type="predicted"/>
<feature type="compositionally biased region" description="Acidic residues" evidence="1">
    <location>
        <begin position="499"/>
        <end position="519"/>
    </location>
</feature>
<feature type="compositionally biased region" description="Acidic residues" evidence="1">
    <location>
        <begin position="473"/>
        <end position="487"/>
    </location>
</feature>
<protein>
    <submittedName>
        <fullName evidence="3">Uncharacterized protein</fullName>
    </submittedName>
</protein>
<dbReference type="AlphaFoldDB" id="U6LS26"/>
<dbReference type="OrthoDB" id="354030at2759"/>
<dbReference type="VEuPathDB" id="ToxoDB:EBH_0053450"/>
<feature type="compositionally biased region" description="Basic and acidic residues" evidence="1">
    <location>
        <begin position="448"/>
        <end position="472"/>
    </location>
</feature>
<feature type="transmembrane region" description="Helical" evidence="2">
    <location>
        <begin position="59"/>
        <end position="77"/>
    </location>
</feature>
<feature type="compositionally biased region" description="Basic and acidic residues" evidence="1">
    <location>
        <begin position="315"/>
        <end position="333"/>
    </location>
</feature>
<evidence type="ECO:0000256" key="2">
    <source>
        <dbReference type="SAM" id="Phobius"/>
    </source>
</evidence>
<feature type="region of interest" description="Disordered" evidence="1">
    <location>
        <begin position="30"/>
        <end position="50"/>
    </location>
</feature>
<feature type="compositionally biased region" description="Acidic residues" evidence="1">
    <location>
        <begin position="382"/>
        <end position="393"/>
    </location>
</feature>
<feature type="region of interest" description="Disordered" evidence="1">
    <location>
        <begin position="899"/>
        <end position="918"/>
    </location>
</feature>
<name>U6LS26_9EIME</name>
<feature type="region of interest" description="Disordered" evidence="1">
    <location>
        <begin position="147"/>
        <end position="187"/>
    </location>
</feature>
<keyword evidence="2" id="KW-1133">Transmembrane helix</keyword>
<organism evidence="3 4">
    <name type="scientific">Eimeria brunetti</name>
    <dbReference type="NCBI Taxonomy" id="51314"/>
    <lineage>
        <taxon>Eukaryota</taxon>
        <taxon>Sar</taxon>
        <taxon>Alveolata</taxon>
        <taxon>Apicomplexa</taxon>
        <taxon>Conoidasida</taxon>
        <taxon>Coccidia</taxon>
        <taxon>Eucoccidiorida</taxon>
        <taxon>Eimeriorina</taxon>
        <taxon>Eimeriidae</taxon>
        <taxon>Eimeria</taxon>
    </lineage>
</organism>
<feature type="compositionally biased region" description="Low complexity" evidence="1">
    <location>
        <begin position="953"/>
        <end position="975"/>
    </location>
</feature>
<sequence>MPVSSSSAGRFREVAAPDVLQLFHSIATEDRKQQQIQRGKRGKRGEGETKWGRCRGGSAAVSVLLFASVLAVLFLVSRCLSLIRHQQQQELLLQSARRLAAEKETGDEKPNGGDSNFFEHICEGEREDRKDVQWQITTSSIIYRDSDRHSDLNPFEGGKEVDEIEEDGDDDDEPPKKKQKDEMELYKEERSFSLTPSFAVEMYAPASPTSAAAEAAEVAAAAESIRESILQYVEEILAEDNGNSEEVEEETYFSSLLSELNMIVGTQSIDEMQQQQHKLQQQQQWERKQQVLIDQFSNAAQSVVVIPANFHYSNRYHDNGKGEEAGEENKGEEGNGEGGEEGEKNDGTNGTDNDNNDDGDLNSQSDYTNGANNDGSGAGDEGAADDDDNDSDSNNDTNNANNAGDANDGDADTNGDNFHAGAEDNDDAAVAATAAAAADDDIDDDTAREEGDADGRETETKPEADKETHGGETDEDSEDSGEEDYEDGSGLHRNLLPDVDVDDDVDENDEDDDNTDTADEGTSAGVSAAAAAVPADYDNSLEGALVVQRQQQKRSISNSNSSKGQTLHFSFQAGASYLPYQGAVVVDPPGRLPAKIEEEMNERRRRKGRKERHFKKQFIFVAGRPNAKGAYMVVCREVNYQGKQSLLLYWMPFLDSAIAGKQQQRQRQQQQQQQDLRDHPFFRLPSVSPSASVRSFTRKVWTSKQTSTRMQLTLSALHALLAIKDVLKKQQPLTSEDLLKLLENLEQLVAYSVYQGQEVVDHIRPAHAVTKLGAALLMTDAMFAAAEVLGEKAKKNEWWKDIIATLPVYRRLSVGAASRHTSQKSLVLLQLLQSALEAYKGGQRPPPLFLVPLKQILLCTHAVHGLSRGNWTRLQRDDQEWQLVQAQLQQEKVQQQQAQQLQAQPEMRQQGHDQVRQQVQEVHQQLQEQVQEAQHQQVRQQRQQRVQVVQQQQAQQQAEASARNAAAGAAASAAENTGSKI</sequence>
<evidence type="ECO:0000313" key="3">
    <source>
        <dbReference type="EMBL" id="CDJ52916.1"/>
    </source>
</evidence>
<gene>
    <name evidence="3" type="ORF">EBH_0053450</name>
</gene>
<dbReference type="Proteomes" id="UP000030750">
    <property type="component" value="Unassembled WGS sequence"/>
</dbReference>